<reference evidence="2 3" key="1">
    <citation type="submission" date="2017-03" db="EMBL/GenBank/DDBJ databases">
        <title>WGS assembly of Porphyra umbilicalis.</title>
        <authorList>
            <person name="Brawley S.H."/>
            <person name="Blouin N.A."/>
            <person name="Ficko-Blean E."/>
            <person name="Wheeler G.L."/>
            <person name="Lohr M."/>
            <person name="Goodson H.V."/>
            <person name="Jenkins J.W."/>
            <person name="Blaby-Haas C.E."/>
            <person name="Helliwell K.E."/>
            <person name="Chan C."/>
            <person name="Marriage T."/>
            <person name="Bhattacharya D."/>
            <person name="Klein A.S."/>
            <person name="Badis Y."/>
            <person name="Brodie J."/>
            <person name="Cao Y."/>
            <person name="Collen J."/>
            <person name="Dittami S.M."/>
            <person name="Gachon C.M."/>
            <person name="Green B.R."/>
            <person name="Karpowicz S."/>
            <person name="Kim J.W."/>
            <person name="Kudahl U."/>
            <person name="Lin S."/>
            <person name="Michel G."/>
            <person name="Mittag M."/>
            <person name="Olson B.J."/>
            <person name="Pangilinan J."/>
            <person name="Peng Y."/>
            <person name="Qiu H."/>
            <person name="Shu S."/>
            <person name="Singer J.T."/>
            <person name="Smith A.G."/>
            <person name="Sprecher B.N."/>
            <person name="Wagner V."/>
            <person name="Wang W."/>
            <person name="Wang Z.-Y."/>
            <person name="Yan J."/>
            <person name="Yarish C."/>
            <person name="Zoeuner-Riek S."/>
            <person name="Zhuang Y."/>
            <person name="Zou Y."/>
            <person name="Lindquist E.A."/>
            <person name="Grimwood J."/>
            <person name="Barry K."/>
            <person name="Rokhsar D.S."/>
            <person name="Schmutz J."/>
            <person name="Stiller J.W."/>
            <person name="Grossman A.R."/>
            <person name="Prochnik S.E."/>
        </authorList>
    </citation>
    <scope>NUCLEOTIDE SEQUENCE [LARGE SCALE GENOMIC DNA]</scope>
    <source>
        <strain evidence="2">4086291</strain>
    </source>
</reference>
<dbReference type="EMBL" id="KV919028">
    <property type="protein sequence ID" value="OSX72963.1"/>
    <property type="molecule type" value="Genomic_DNA"/>
</dbReference>
<feature type="compositionally biased region" description="Low complexity" evidence="1">
    <location>
        <begin position="123"/>
        <end position="139"/>
    </location>
</feature>
<name>A0A1X6NX40_PORUM</name>
<sequence length="208" mass="21435">MAKFGKAPYSGSTEARENHGHHTCETGNKLQATACCCGVVIVPPPITHAVTSAPADDGSTVALDRRGVCLHSLVDHCQASARNAEPTADASTRAPPAAAGESRPAGCTDPLKAATSASHQNRRAQPSTTTATTVRRSVPQPDKTSLARPTLGRRTFILWASSEHDGDTVHGAESHEVAAARVTGPKQPAVKDATLRTSAACVCTSVAA</sequence>
<evidence type="ECO:0000313" key="3">
    <source>
        <dbReference type="Proteomes" id="UP000218209"/>
    </source>
</evidence>
<dbReference type="AlphaFoldDB" id="A0A1X6NX40"/>
<accession>A0A1X6NX40</accession>
<protein>
    <submittedName>
        <fullName evidence="2">Uncharacterized protein</fullName>
    </submittedName>
</protein>
<dbReference type="Proteomes" id="UP000218209">
    <property type="component" value="Unassembled WGS sequence"/>
</dbReference>
<evidence type="ECO:0000256" key="1">
    <source>
        <dbReference type="SAM" id="MobiDB-lite"/>
    </source>
</evidence>
<feature type="region of interest" description="Disordered" evidence="1">
    <location>
        <begin position="81"/>
        <end position="149"/>
    </location>
</feature>
<feature type="compositionally biased region" description="Low complexity" evidence="1">
    <location>
        <begin position="86"/>
        <end position="99"/>
    </location>
</feature>
<gene>
    <name evidence="2" type="ORF">BU14_0390s0002</name>
</gene>
<evidence type="ECO:0000313" key="2">
    <source>
        <dbReference type="EMBL" id="OSX72963.1"/>
    </source>
</evidence>
<keyword evidence="3" id="KW-1185">Reference proteome</keyword>
<feature type="region of interest" description="Disordered" evidence="1">
    <location>
        <begin position="1"/>
        <end position="21"/>
    </location>
</feature>
<organism evidence="2 3">
    <name type="scientific">Porphyra umbilicalis</name>
    <name type="common">Purple laver</name>
    <name type="synonym">Red alga</name>
    <dbReference type="NCBI Taxonomy" id="2786"/>
    <lineage>
        <taxon>Eukaryota</taxon>
        <taxon>Rhodophyta</taxon>
        <taxon>Bangiophyceae</taxon>
        <taxon>Bangiales</taxon>
        <taxon>Bangiaceae</taxon>
        <taxon>Porphyra</taxon>
    </lineage>
</organism>
<proteinExistence type="predicted"/>